<dbReference type="RefSeq" id="XP_040768594.1">
    <property type="nucleotide sequence ID" value="XM_040902132.1"/>
</dbReference>
<accession>A0A165GV22</accession>
<feature type="compositionally biased region" description="Basic and acidic residues" evidence="1">
    <location>
        <begin position="18"/>
        <end position="28"/>
    </location>
</feature>
<gene>
    <name evidence="3" type="ORF">LAESUDRAFT_352773</name>
</gene>
<keyword evidence="4" id="KW-1185">Reference proteome</keyword>
<dbReference type="Gene3D" id="1.10.8.10">
    <property type="entry name" value="DNA helicase RuvA subunit, C-terminal domain"/>
    <property type="match status" value="1"/>
</dbReference>
<dbReference type="AlphaFoldDB" id="A0A165GV22"/>
<dbReference type="PANTHER" id="PTHR16461">
    <property type="entry name" value="TOLL-INTERACTING PROTEIN"/>
    <property type="match status" value="1"/>
</dbReference>
<dbReference type="GO" id="GO:0031624">
    <property type="term" value="F:ubiquitin conjugating enzyme binding"/>
    <property type="evidence" value="ECO:0007669"/>
    <property type="project" value="TreeGrafter"/>
</dbReference>
<dbReference type="InterPro" id="IPR009060">
    <property type="entry name" value="UBA-like_sf"/>
</dbReference>
<dbReference type="EMBL" id="KV427608">
    <property type="protein sequence ID" value="KZT10854.1"/>
    <property type="molecule type" value="Genomic_DNA"/>
</dbReference>
<evidence type="ECO:0000313" key="3">
    <source>
        <dbReference type="EMBL" id="KZT10854.1"/>
    </source>
</evidence>
<reference evidence="3 4" key="1">
    <citation type="journal article" date="2016" name="Mol. Biol. Evol.">
        <title>Comparative Genomics of Early-Diverging Mushroom-Forming Fungi Provides Insights into the Origins of Lignocellulose Decay Capabilities.</title>
        <authorList>
            <person name="Nagy L.G."/>
            <person name="Riley R."/>
            <person name="Tritt A."/>
            <person name="Adam C."/>
            <person name="Daum C."/>
            <person name="Floudas D."/>
            <person name="Sun H."/>
            <person name="Yadav J.S."/>
            <person name="Pangilinan J."/>
            <person name="Larsson K.H."/>
            <person name="Matsuura K."/>
            <person name="Barry K."/>
            <person name="Labutti K."/>
            <person name="Kuo R."/>
            <person name="Ohm R.A."/>
            <person name="Bhattacharya S.S."/>
            <person name="Shirouzu T."/>
            <person name="Yoshinaga Y."/>
            <person name="Martin F.M."/>
            <person name="Grigoriev I.V."/>
            <person name="Hibbett D.S."/>
        </authorList>
    </citation>
    <scope>NUCLEOTIDE SEQUENCE [LARGE SCALE GENOMIC DNA]</scope>
    <source>
        <strain evidence="3 4">93-53</strain>
    </source>
</reference>
<dbReference type="InParanoid" id="A0A165GV22"/>
<evidence type="ECO:0000256" key="1">
    <source>
        <dbReference type="SAM" id="MobiDB-lite"/>
    </source>
</evidence>
<feature type="compositionally biased region" description="Polar residues" evidence="1">
    <location>
        <begin position="1"/>
        <end position="12"/>
    </location>
</feature>
<evidence type="ECO:0000259" key="2">
    <source>
        <dbReference type="PROSITE" id="PS51140"/>
    </source>
</evidence>
<dbReference type="SMART" id="SM00546">
    <property type="entry name" value="CUE"/>
    <property type="match status" value="1"/>
</dbReference>
<feature type="compositionally biased region" description="Polar residues" evidence="1">
    <location>
        <begin position="237"/>
        <end position="252"/>
    </location>
</feature>
<feature type="region of interest" description="Disordered" evidence="1">
    <location>
        <begin position="229"/>
        <end position="294"/>
    </location>
</feature>
<sequence length="326" mass="35638">MSTSDDPSNQAHLQEGGAVHHEAHEELHNVGNEGTDALDLSAPGQDEETPSLPPRPESETASIPPNMHERVSAPALQEENESPEVAALRAMFPDFDAAVLQSVLESVGGDQERAIDVLLGMSDPDYVSTAAPAPVHHDLALDEQLARQLALEDQQQAPRARGQSWPHRGDLPYQPRQGTPSHPQQQLNATGTEHGDFQELQATLGRMAESGKRTFSSIVSKAKAKINEYNQQQNQQRSGQPSTSPQNPQWGATSPAPLDRHTATEAYNQDYYAKAREDSRTPPPISLRDNSSYGLTRDYVKGYDAASSESMDHALTTQVAEAMRRR</sequence>
<organism evidence="3 4">
    <name type="scientific">Laetiporus sulphureus 93-53</name>
    <dbReference type="NCBI Taxonomy" id="1314785"/>
    <lineage>
        <taxon>Eukaryota</taxon>
        <taxon>Fungi</taxon>
        <taxon>Dikarya</taxon>
        <taxon>Basidiomycota</taxon>
        <taxon>Agaricomycotina</taxon>
        <taxon>Agaricomycetes</taxon>
        <taxon>Polyporales</taxon>
        <taxon>Laetiporus</taxon>
    </lineage>
</organism>
<feature type="compositionally biased region" description="Polar residues" evidence="1">
    <location>
        <begin position="176"/>
        <end position="190"/>
    </location>
</feature>
<feature type="domain" description="CUE" evidence="2">
    <location>
        <begin position="80"/>
        <end position="123"/>
    </location>
</feature>
<dbReference type="GO" id="GO:0006511">
    <property type="term" value="P:ubiquitin-dependent protein catabolic process"/>
    <property type="evidence" value="ECO:0007669"/>
    <property type="project" value="TreeGrafter"/>
</dbReference>
<dbReference type="Proteomes" id="UP000076871">
    <property type="component" value="Unassembled WGS sequence"/>
</dbReference>
<evidence type="ECO:0000313" key="4">
    <source>
        <dbReference type="Proteomes" id="UP000076871"/>
    </source>
</evidence>
<dbReference type="PANTHER" id="PTHR16461:SF5">
    <property type="entry name" value="TOLL-INTERACTING PROTEIN"/>
    <property type="match status" value="1"/>
</dbReference>
<dbReference type="GO" id="GO:0043130">
    <property type="term" value="F:ubiquitin binding"/>
    <property type="evidence" value="ECO:0007669"/>
    <property type="project" value="InterPro"/>
</dbReference>
<feature type="region of interest" description="Disordered" evidence="1">
    <location>
        <begin position="1"/>
        <end position="84"/>
    </location>
</feature>
<dbReference type="OrthoDB" id="9942608at2759"/>
<dbReference type="PROSITE" id="PS51140">
    <property type="entry name" value="CUE"/>
    <property type="match status" value="1"/>
</dbReference>
<dbReference type="GeneID" id="63819163"/>
<dbReference type="SUPFAM" id="SSF46934">
    <property type="entry name" value="UBA-like"/>
    <property type="match status" value="1"/>
</dbReference>
<dbReference type="CDD" id="cd14279">
    <property type="entry name" value="CUE"/>
    <property type="match status" value="1"/>
</dbReference>
<dbReference type="GO" id="GO:0005737">
    <property type="term" value="C:cytoplasm"/>
    <property type="evidence" value="ECO:0007669"/>
    <property type="project" value="TreeGrafter"/>
</dbReference>
<protein>
    <recommendedName>
        <fullName evidence="2">CUE domain-containing protein</fullName>
    </recommendedName>
</protein>
<name>A0A165GV22_9APHY</name>
<proteinExistence type="predicted"/>
<dbReference type="STRING" id="1314785.A0A165GV22"/>
<dbReference type="InterPro" id="IPR003892">
    <property type="entry name" value="CUE"/>
</dbReference>
<feature type="region of interest" description="Disordered" evidence="1">
    <location>
        <begin position="152"/>
        <end position="190"/>
    </location>
</feature>
<dbReference type="Pfam" id="PF02845">
    <property type="entry name" value="CUE"/>
    <property type="match status" value="1"/>
</dbReference>